<dbReference type="EMBL" id="KV417516">
    <property type="protein sequence ID" value="KZP26224.1"/>
    <property type="molecule type" value="Genomic_DNA"/>
</dbReference>
<proteinExistence type="predicted"/>
<evidence type="ECO:0000313" key="1">
    <source>
        <dbReference type="EMBL" id="KZP26224.1"/>
    </source>
</evidence>
<reference evidence="1" key="1">
    <citation type="journal article" date="2016" name="Mol. Biol. Evol.">
        <title>Comparative Genomics of Early-Diverging Mushroom-Forming Fungi Provides Insights into the Origins of Lignocellulose Decay Capabilities.</title>
        <authorList>
            <person name="Nagy L.G."/>
            <person name="Riley R."/>
            <person name="Tritt A."/>
            <person name="Adam C."/>
            <person name="Daum C."/>
            <person name="Floudas D."/>
            <person name="Sun H."/>
            <person name="Yadav J.S."/>
            <person name="Pangilinan J."/>
            <person name="Larsson K.H."/>
            <person name="Matsuura K."/>
            <person name="Barry K."/>
            <person name="Labutti K."/>
            <person name="Kuo R."/>
            <person name="Ohm R.A."/>
            <person name="Bhattacharya S.S."/>
            <person name="Shirouzu T."/>
            <person name="Yoshinaga Y."/>
            <person name="Martin F.M."/>
            <person name="Grigoriev I.V."/>
            <person name="Hibbett D.S."/>
        </authorList>
    </citation>
    <scope>NUCLEOTIDE SEQUENCE [LARGE SCALE GENOMIC DNA]</scope>
    <source>
        <strain evidence="1">CBS 109695</strain>
    </source>
</reference>
<name>A0A166PLR0_9AGAM</name>
<accession>A0A166PLR0</accession>
<protein>
    <submittedName>
        <fullName evidence="1">Uncharacterized protein</fullName>
    </submittedName>
</protein>
<gene>
    <name evidence="1" type="ORF">FIBSPDRAFT_855185</name>
</gene>
<organism evidence="1">
    <name type="scientific">Athelia psychrophila</name>
    <dbReference type="NCBI Taxonomy" id="1759441"/>
    <lineage>
        <taxon>Eukaryota</taxon>
        <taxon>Fungi</taxon>
        <taxon>Dikarya</taxon>
        <taxon>Basidiomycota</taxon>
        <taxon>Agaricomycotina</taxon>
        <taxon>Agaricomycetes</taxon>
        <taxon>Agaricomycetidae</taxon>
        <taxon>Atheliales</taxon>
        <taxon>Atheliaceae</taxon>
        <taxon>Athelia</taxon>
    </lineage>
</organism>
<dbReference type="AlphaFoldDB" id="A0A166PLR0"/>
<sequence length="203" mass="22603">MCRRASRSEFVQRGRAAGQRRPVLPNVRMRAWVEHVRIGLAWGRAHSSRAYMDVRVGAAQACGWVWVSAEQGAGPARERIASWRARLGAQWCAYIGPAIVYDRMGFRRGAGWQVQVAADTGCRARVQAGIAQGVGRRRAWKRALGQGCRCTLGHYLYTGLWCGYGRLRARVGATTAKRLQKDIQFMKSYQCGALRPPQSILGL</sequence>